<feature type="chain" id="PRO_5027926295" evidence="1">
    <location>
        <begin position="26"/>
        <end position="195"/>
    </location>
</feature>
<protein>
    <submittedName>
        <fullName evidence="3">Uncharacterized protein LOC117646564</fullName>
    </submittedName>
</protein>
<evidence type="ECO:0000256" key="1">
    <source>
        <dbReference type="SAM" id="SignalP"/>
    </source>
</evidence>
<name>A0A6P8Z1J4_THRPL</name>
<dbReference type="OrthoDB" id="8213146at2759"/>
<keyword evidence="1" id="KW-0732">Signal</keyword>
<dbReference type="GeneID" id="117646564"/>
<proteinExistence type="predicted"/>
<evidence type="ECO:0000313" key="2">
    <source>
        <dbReference type="Proteomes" id="UP000515158"/>
    </source>
</evidence>
<feature type="signal peptide" evidence="1">
    <location>
        <begin position="1"/>
        <end position="25"/>
    </location>
</feature>
<keyword evidence="2" id="KW-1185">Reference proteome</keyword>
<accession>A0A6P8Z1J4</accession>
<sequence length="195" mass="22579">MRKCFSPKPFNVFFILLAGSLIAGAAKQYNSFAGPWIAYTEKLYACDENYHWTWSLKSTYFNPARPLDRQRLTGWVNATTPMTDQTFIQVTLDLWSNNMWKQNAFVFKFPDRGCSVLVKNIPDVARQVFNYKPRTPCLIPAAYYEVNDKPVEYVFPSVPTMVYGHYRFRLESGYRGSTPEACFIAEVRIVPKPLQ</sequence>
<gene>
    <name evidence="3" type="primary">LOC117646564</name>
</gene>
<dbReference type="RefSeq" id="XP_034243496.1">
    <property type="nucleotide sequence ID" value="XM_034387605.1"/>
</dbReference>
<dbReference type="AlphaFoldDB" id="A0A6P8Z1J4"/>
<dbReference type="Proteomes" id="UP000515158">
    <property type="component" value="Unplaced"/>
</dbReference>
<evidence type="ECO:0000313" key="3">
    <source>
        <dbReference type="RefSeq" id="XP_034243496.1"/>
    </source>
</evidence>
<dbReference type="KEGG" id="tpal:117646564"/>
<reference evidence="3" key="1">
    <citation type="submission" date="2025-08" db="UniProtKB">
        <authorList>
            <consortium name="RefSeq"/>
        </authorList>
    </citation>
    <scope>IDENTIFICATION</scope>
    <source>
        <tissue evidence="3">Total insect</tissue>
    </source>
</reference>
<dbReference type="InParanoid" id="A0A6P8Z1J4"/>
<organism evidence="3">
    <name type="scientific">Thrips palmi</name>
    <name type="common">Melon thrips</name>
    <dbReference type="NCBI Taxonomy" id="161013"/>
    <lineage>
        <taxon>Eukaryota</taxon>
        <taxon>Metazoa</taxon>
        <taxon>Ecdysozoa</taxon>
        <taxon>Arthropoda</taxon>
        <taxon>Hexapoda</taxon>
        <taxon>Insecta</taxon>
        <taxon>Pterygota</taxon>
        <taxon>Neoptera</taxon>
        <taxon>Paraneoptera</taxon>
        <taxon>Thysanoptera</taxon>
        <taxon>Terebrantia</taxon>
        <taxon>Thripoidea</taxon>
        <taxon>Thripidae</taxon>
        <taxon>Thrips</taxon>
    </lineage>
</organism>